<keyword evidence="6" id="KW-1185">Reference proteome</keyword>
<reference evidence="5 6" key="1">
    <citation type="submission" date="2017-12" db="EMBL/GenBank/DDBJ databases">
        <title>Pharmacopeia of the Arctic Ocean.</title>
        <authorList>
            <person name="Collins E."/>
            <person name="Ducluzeau A.-L."/>
        </authorList>
    </citation>
    <scope>NUCLEOTIDE SEQUENCE [LARGE SCALE GENOMIC DNA]</scope>
    <source>
        <strain evidence="5 6">DSM 23325</strain>
    </source>
</reference>
<feature type="compositionally biased region" description="Pro residues" evidence="1">
    <location>
        <begin position="224"/>
        <end position="234"/>
    </location>
</feature>
<dbReference type="EMBL" id="PJBV01000017">
    <property type="protein sequence ID" value="PKH40661.1"/>
    <property type="molecule type" value="Genomic_DNA"/>
</dbReference>
<dbReference type="InterPro" id="IPR032109">
    <property type="entry name" value="Big_3_5"/>
</dbReference>
<dbReference type="InterPro" id="IPR035396">
    <property type="entry name" value="Bac_rhamnosid6H"/>
</dbReference>
<dbReference type="Gene3D" id="1.50.10.10">
    <property type="match status" value="1"/>
</dbReference>
<dbReference type="InterPro" id="IPR035398">
    <property type="entry name" value="Bac_rhamnosid_C"/>
</dbReference>
<dbReference type="Gene3D" id="2.60.40.10">
    <property type="entry name" value="Immunoglobulins"/>
    <property type="match status" value="1"/>
</dbReference>
<dbReference type="Proteomes" id="UP000233565">
    <property type="component" value="Unassembled WGS sequence"/>
</dbReference>
<dbReference type="Pfam" id="PF16640">
    <property type="entry name" value="Big_3_5"/>
    <property type="match status" value="1"/>
</dbReference>
<evidence type="ECO:0000313" key="5">
    <source>
        <dbReference type="EMBL" id="PKH40661.1"/>
    </source>
</evidence>
<evidence type="ECO:0000259" key="3">
    <source>
        <dbReference type="Pfam" id="PF17389"/>
    </source>
</evidence>
<feature type="region of interest" description="Disordered" evidence="1">
    <location>
        <begin position="398"/>
        <end position="418"/>
    </location>
</feature>
<dbReference type="Pfam" id="PF17390">
    <property type="entry name" value="Bac_rhamnosid_C"/>
    <property type="match status" value="1"/>
</dbReference>
<dbReference type="Gene3D" id="2.60.420.10">
    <property type="entry name" value="Maltose phosphorylase, domain 3"/>
    <property type="match status" value="1"/>
</dbReference>
<feature type="region of interest" description="Disordered" evidence="1">
    <location>
        <begin position="219"/>
        <end position="265"/>
    </location>
</feature>
<feature type="domain" description="Bacterial Ig-like" evidence="2">
    <location>
        <begin position="828"/>
        <end position="909"/>
    </location>
</feature>
<dbReference type="PANTHER" id="PTHR34987">
    <property type="entry name" value="C, PUTATIVE (AFU_ORTHOLOGUE AFUA_3G02880)-RELATED"/>
    <property type="match status" value="1"/>
</dbReference>
<dbReference type="InterPro" id="IPR013783">
    <property type="entry name" value="Ig-like_fold"/>
</dbReference>
<name>A0ABX4QXD2_9ACTN</name>
<sequence length="914" mass="96699">MDMHAHSRARHGGRLIALATTAALAVGGALVTSGTSLVPTADAATPAAPEASWEKYVLGPDSPQVYPVAVTETRGDVSRAAALVERNGGVTLTTRPGETPASVLVDFGQEMSGPLFADLVRTTAPASGGANPTLQVATGEARSFIRRPLATTITADTPTGATTIPVASTNNIEVNSTIVIGSGDSGQSRKVVAFAPTAGTGNGAGTITLDAALTAPVFRSAPAQPGPPPVPAVPATPVTSSAEGPSSDENPGQALVGGNDLLTPTGPGRLDTGVHPGFRFALLTLTTPGTMTIRDLGVDFQAYRATAKDYKGWFESSDDELNRLWYAGAYTLQTNLKLPGLRGLPDGRIYDGAKRDGSIWTGDLIIQGPTAINTLGDVGEQYVKWSLEELLREQRADGHIPGSPDFNKGRLNTNPTSGPNAPYAVGQGAPLYYSVNYSGYGARSIIDYYRYSGDDDYARQTLAQVEKAVAYNQAFLDTDRNLIAPRNPSNPSDPNYTRGDRDYFQSYQPGYYTKYSIDYYILLREMAWYERQVGTAAKAAEYDATADRIKQAVTSTLWNQKGGFFSLSDLKPDVIAGDVNGLALQYGFVPKGQEPRVLEALKVNWNPYGATMGEGLIDPTGHTIEPFGIGMETGGRLAVNDTAGAFDLMRRTWGTMIDPANPLYTGAFWEFKNSTGGVNRTTASLAHGWAASPTVQLTESVLGVRPVGPGYSTWTIKPHPGDLAFSRGVVPTETGTIDTSWTSDKAAGTFEMKVTSPASTSGTVAVPANADSVVRVNGQRVWVAGKSRARNATSADGYVTFDAAGGALDISVSPQKKKAATKVTVKVKPGKVLASQRASLRIKVRSTGEPSGKVKVRVDGRLVKRLELDDSGRATGRLPRLKSGKHKVVVIYSGDSATTGSRGKATVKVVRRTR</sequence>
<feature type="region of interest" description="Disordered" evidence="1">
    <location>
        <begin position="481"/>
        <end position="500"/>
    </location>
</feature>
<comment type="caution">
    <text evidence="5">The sequence shown here is derived from an EMBL/GenBank/DDBJ whole genome shotgun (WGS) entry which is preliminary data.</text>
</comment>
<evidence type="ECO:0000259" key="4">
    <source>
        <dbReference type="Pfam" id="PF17390"/>
    </source>
</evidence>
<feature type="domain" description="Alpha-L-rhamnosidase C-terminal" evidence="4">
    <location>
        <begin position="703"/>
        <end position="775"/>
    </location>
</feature>
<organism evidence="5 6">
    <name type="scientific">Nocardioides alpinus</name>
    <dbReference type="NCBI Taxonomy" id="748909"/>
    <lineage>
        <taxon>Bacteria</taxon>
        <taxon>Bacillati</taxon>
        <taxon>Actinomycetota</taxon>
        <taxon>Actinomycetes</taxon>
        <taxon>Propionibacteriales</taxon>
        <taxon>Nocardioidaceae</taxon>
        <taxon>Nocardioides</taxon>
    </lineage>
</organism>
<gene>
    <name evidence="5" type="ORF">CXG46_11750</name>
</gene>
<evidence type="ECO:0000259" key="2">
    <source>
        <dbReference type="Pfam" id="PF16640"/>
    </source>
</evidence>
<evidence type="ECO:0000313" key="6">
    <source>
        <dbReference type="Proteomes" id="UP000233565"/>
    </source>
</evidence>
<feature type="domain" description="Alpha-L-rhamnosidase six-hairpin glycosidase" evidence="3">
    <location>
        <begin position="311"/>
        <end position="605"/>
    </location>
</feature>
<dbReference type="Pfam" id="PF17389">
    <property type="entry name" value="Bac_rhamnosid6H"/>
    <property type="match status" value="1"/>
</dbReference>
<protein>
    <submittedName>
        <fullName evidence="5">Alpha-L-rhamnosidase</fullName>
    </submittedName>
</protein>
<accession>A0ABX4QXD2</accession>
<dbReference type="PANTHER" id="PTHR34987:SF4">
    <property type="entry name" value="ALPHA-L-RHAMNOSIDASE C-TERMINAL DOMAIN-CONTAINING PROTEIN"/>
    <property type="match status" value="1"/>
</dbReference>
<evidence type="ECO:0000256" key="1">
    <source>
        <dbReference type="SAM" id="MobiDB-lite"/>
    </source>
</evidence>
<dbReference type="SUPFAM" id="SSF48208">
    <property type="entry name" value="Six-hairpin glycosidases"/>
    <property type="match status" value="1"/>
</dbReference>
<dbReference type="InterPro" id="IPR012341">
    <property type="entry name" value="6hp_glycosidase-like_sf"/>
</dbReference>
<dbReference type="InterPro" id="IPR008928">
    <property type="entry name" value="6-hairpin_glycosidase_sf"/>
</dbReference>
<proteinExistence type="predicted"/>